<evidence type="ECO:0000313" key="1">
    <source>
        <dbReference type="EMBL" id="KAI3766034.1"/>
    </source>
</evidence>
<accession>A0ACB9F476</accession>
<keyword evidence="2" id="KW-1185">Reference proteome</keyword>
<comment type="caution">
    <text evidence="1">The sequence shown here is derived from an EMBL/GenBank/DDBJ whole genome shotgun (WGS) entry which is preliminary data.</text>
</comment>
<gene>
    <name evidence="1" type="ORF">L2E82_16082</name>
</gene>
<dbReference type="Proteomes" id="UP001055811">
    <property type="component" value="Linkage Group LG03"/>
</dbReference>
<reference evidence="1 2" key="2">
    <citation type="journal article" date="2022" name="Mol. Ecol. Resour.">
        <title>The genomes of chicory, endive, great burdock and yacon provide insights into Asteraceae paleo-polyploidization history and plant inulin production.</title>
        <authorList>
            <person name="Fan W."/>
            <person name="Wang S."/>
            <person name="Wang H."/>
            <person name="Wang A."/>
            <person name="Jiang F."/>
            <person name="Liu H."/>
            <person name="Zhao H."/>
            <person name="Xu D."/>
            <person name="Zhang Y."/>
        </authorList>
    </citation>
    <scope>NUCLEOTIDE SEQUENCE [LARGE SCALE GENOMIC DNA]</scope>
    <source>
        <strain evidence="2">cv. Punajuju</strain>
        <tissue evidence="1">Leaves</tissue>
    </source>
</reference>
<sequence>MTPPPSLIHSTVHPPAAADGQLSTVHSTLRFHGFSDSRFTTSSLTHRTLIKAKLFLFSYVASMAIVVAELVI</sequence>
<evidence type="ECO:0000313" key="2">
    <source>
        <dbReference type="Proteomes" id="UP001055811"/>
    </source>
</evidence>
<dbReference type="EMBL" id="CM042011">
    <property type="protein sequence ID" value="KAI3766034.1"/>
    <property type="molecule type" value="Genomic_DNA"/>
</dbReference>
<protein>
    <submittedName>
        <fullName evidence="1">Uncharacterized protein</fullName>
    </submittedName>
</protein>
<proteinExistence type="predicted"/>
<reference evidence="2" key="1">
    <citation type="journal article" date="2022" name="Mol. Ecol. Resour.">
        <title>The genomes of chicory, endive, great burdock and yacon provide insights into Asteraceae palaeo-polyploidization history and plant inulin production.</title>
        <authorList>
            <person name="Fan W."/>
            <person name="Wang S."/>
            <person name="Wang H."/>
            <person name="Wang A."/>
            <person name="Jiang F."/>
            <person name="Liu H."/>
            <person name="Zhao H."/>
            <person name="Xu D."/>
            <person name="Zhang Y."/>
        </authorList>
    </citation>
    <scope>NUCLEOTIDE SEQUENCE [LARGE SCALE GENOMIC DNA]</scope>
    <source>
        <strain evidence="2">cv. Punajuju</strain>
    </source>
</reference>
<name>A0ACB9F476_CICIN</name>
<organism evidence="1 2">
    <name type="scientific">Cichorium intybus</name>
    <name type="common">Chicory</name>
    <dbReference type="NCBI Taxonomy" id="13427"/>
    <lineage>
        <taxon>Eukaryota</taxon>
        <taxon>Viridiplantae</taxon>
        <taxon>Streptophyta</taxon>
        <taxon>Embryophyta</taxon>
        <taxon>Tracheophyta</taxon>
        <taxon>Spermatophyta</taxon>
        <taxon>Magnoliopsida</taxon>
        <taxon>eudicotyledons</taxon>
        <taxon>Gunneridae</taxon>
        <taxon>Pentapetalae</taxon>
        <taxon>asterids</taxon>
        <taxon>campanulids</taxon>
        <taxon>Asterales</taxon>
        <taxon>Asteraceae</taxon>
        <taxon>Cichorioideae</taxon>
        <taxon>Cichorieae</taxon>
        <taxon>Cichoriinae</taxon>
        <taxon>Cichorium</taxon>
    </lineage>
</organism>